<evidence type="ECO:0000313" key="3">
    <source>
        <dbReference type="Proteomes" id="UP000503011"/>
    </source>
</evidence>
<dbReference type="SMART" id="SM00530">
    <property type="entry name" value="HTH_XRE"/>
    <property type="match status" value="1"/>
</dbReference>
<name>A0A6F8YNA9_9ACTN</name>
<dbReference type="KEGG" id="psuu:Psuf_048320"/>
<dbReference type="Proteomes" id="UP000503011">
    <property type="component" value="Chromosome"/>
</dbReference>
<gene>
    <name evidence="2" type="ORF">Psuf_048320</name>
</gene>
<organism evidence="2 3">
    <name type="scientific">Phytohabitans suffuscus</name>
    <dbReference type="NCBI Taxonomy" id="624315"/>
    <lineage>
        <taxon>Bacteria</taxon>
        <taxon>Bacillati</taxon>
        <taxon>Actinomycetota</taxon>
        <taxon>Actinomycetes</taxon>
        <taxon>Micromonosporales</taxon>
        <taxon>Micromonosporaceae</taxon>
    </lineage>
</organism>
<protein>
    <recommendedName>
        <fullName evidence="1">HTH cro/C1-type domain-containing protein</fullName>
    </recommendedName>
</protein>
<evidence type="ECO:0000313" key="2">
    <source>
        <dbReference type="EMBL" id="BCB87519.1"/>
    </source>
</evidence>
<dbReference type="SUPFAM" id="SSF47413">
    <property type="entry name" value="lambda repressor-like DNA-binding domains"/>
    <property type="match status" value="1"/>
</dbReference>
<dbReference type="Gene3D" id="1.10.260.40">
    <property type="entry name" value="lambda repressor-like DNA-binding domains"/>
    <property type="match status" value="1"/>
</dbReference>
<dbReference type="Pfam" id="PF13560">
    <property type="entry name" value="HTH_31"/>
    <property type="match status" value="1"/>
</dbReference>
<dbReference type="AlphaFoldDB" id="A0A6F8YNA9"/>
<dbReference type="CDD" id="cd00093">
    <property type="entry name" value="HTH_XRE"/>
    <property type="match status" value="1"/>
</dbReference>
<proteinExistence type="predicted"/>
<dbReference type="EMBL" id="AP022871">
    <property type="protein sequence ID" value="BCB87519.1"/>
    <property type="molecule type" value="Genomic_DNA"/>
</dbReference>
<dbReference type="SUPFAM" id="SSF48452">
    <property type="entry name" value="TPR-like"/>
    <property type="match status" value="1"/>
</dbReference>
<accession>A0A6F8YNA9</accession>
<dbReference type="RefSeq" id="WP_173159011.1">
    <property type="nucleotide sequence ID" value="NZ_AP022871.1"/>
</dbReference>
<keyword evidence="3" id="KW-1185">Reference proteome</keyword>
<dbReference type="GO" id="GO:0003677">
    <property type="term" value="F:DNA binding"/>
    <property type="evidence" value="ECO:0007669"/>
    <property type="project" value="InterPro"/>
</dbReference>
<reference evidence="2 3" key="1">
    <citation type="submission" date="2020-03" db="EMBL/GenBank/DDBJ databases">
        <title>Whole genome shotgun sequence of Phytohabitans suffuscus NBRC 105367.</title>
        <authorList>
            <person name="Komaki H."/>
            <person name="Tamura T."/>
        </authorList>
    </citation>
    <scope>NUCLEOTIDE SEQUENCE [LARGE SCALE GENOMIC DNA]</scope>
    <source>
        <strain evidence="2 3">NBRC 105367</strain>
    </source>
</reference>
<sequence>MTEEETPALGEILRAAREAAGWSLSRTGLATGFSKPYLSKLETGEKEVKPWHIAAYDKVFGGSSVRRRAVLIMGASFVSRAIWAELDMPAAPPARVDPQELVALEASADMLTGLGLRHGGRAAVAAARGQLRYAAGLLDLDMPDSVRTTLMTTVGRLADRTAWSMADSGQIKQADKVYDFALTVTPDPAQHWLTLVNLANLRIGESQPQRALALLDRDDPGIPVLRFLVRSTRAHAYAQLGDFSRTVRNVADADAAHAAVDLSDLPAAVDPYVSGHAAHAHSAAGRALYVLACSGRRKASPLASQRLEAAVEAFGVERARAIASCQRRLRVLCG</sequence>
<dbReference type="InterPro" id="IPR001387">
    <property type="entry name" value="Cro/C1-type_HTH"/>
</dbReference>
<dbReference type="PROSITE" id="PS50943">
    <property type="entry name" value="HTH_CROC1"/>
    <property type="match status" value="1"/>
</dbReference>
<evidence type="ECO:0000259" key="1">
    <source>
        <dbReference type="PROSITE" id="PS50943"/>
    </source>
</evidence>
<feature type="domain" description="HTH cro/C1-type" evidence="1">
    <location>
        <begin position="13"/>
        <end position="67"/>
    </location>
</feature>
<dbReference type="InterPro" id="IPR011990">
    <property type="entry name" value="TPR-like_helical_dom_sf"/>
</dbReference>
<reference evidence="2 3" key="2">
    <citation type="submission" date="2020-03" db="EMBL/GenBank/DDBJ databases">
        <authorList>
            <person name="Ichikawa N."/>
            <person name="Kimura A."/>
            <person name="Kitahashi Y."/>
            <person name="Uohara A."/>
        </authorList>
    </citation>
    <scope>NUCLEOTIDE SEQUENCE [LARGE SCALE GENOMIC DNA]</scope>
    <source>
        <strain evidence="2 3">NBRC 105367</strain>
    </source>
</reference>
<dbReference type="InterPro" id="IPR010982">
    <property type="entry name" value="Lambda_DNA-bd_dom_sf"/>
</dbReference>